<dbReference type="Gene3D" id="3.10.450.30">
    <property type="entry name" value="Microbial ribonucleases"/>
    <property type="match status" value="1"/>
</dbReference>
<evidence type="ECO:0000256" key="8">
    <source>
        <dbReference type="PIRSR" id="PIRSR001013-1"/>
    </source>
</evidence>
<dbReference type="OrthoDB" id="5326845at2"/>
<dbReference type="SUPFAM" id="SSF53933">
    <property type="entry name" value="Microbial ribonucleases"/>
    <property type="match status" value="1"/>
</dbReference>
<keyword evidence="5 7" id="KW-0540">Nuclease</keyword>
<keyword evidence="10" id="KW-1185">Reference proteome</keyword>
<comment type="similarity">
    <text evidence="2 7">Belongs to the ribonuclease N1/T1 family.</text>
</comment>
<organism evidence="9 10">
    <name type="scientific">Sulfuriferula multivorans</name>
    <dbReference type="NCBI Taxonomy" id="1559896"/>
    <lineage>
        <taxon>Bacteria</taxon>
        <taxon>Pseudomonadati</taxon>
        <taxon>Pseudomonadota</taxon>
        <taxon>Betaproteobacteria</taxon>
        <taxon>Nitrosomonadales</taxon>
        <taxon>Sulfuricellaceae</taxon>
        <taxon>Sulfuriferula</taxon>
    </lineage>
</organism>
<evidence type="ECO:0000313" key="10">
    <source>
        <dbReference type="Proteomes" id="UP000286806"/>
    </source>
</evidence>
<dbReference type="InterPro" id="IPR016191">
    <property type="entry name" value="Ribonuclease/ribotoxin"/>
</dbReference>
<dbReference type="EC" id="3.1.27.-" evidence="7"/>
<sequence length="149" mass="16855">MTRALLALLGLLAFAPSVQAASCRDVVHAFNQQSRPHIDEAELTQALQTLNADRNTRLPDKFVTKREAQSAGWQRGHDLWEAPALNGKSIGGDHFGNRERQLPYGQWREADLDYNGGHRGAKRLIFSREGRRFVTVDHYRTFTEIPACQ</sequence>
<dbReference type="AlphaFoldDB" id="A0A401JYW9"/>
<dbReference type="InterPro" id="IPR001887">
    <property type="entry name" value="Barnase"/>
</dbReference>
<evidence type="ECO:0000256" key="6">
    <source>
        <dbReference type="ARBA" id="ARBA00022801"/>
    </source>
</evidence>
<dbReference type="GO" id="GO:0003723">
    <property type="term" value="F:RNA binding"/>
    <property type="evidence" value="ECO:0007669"/>
    <property type="project" value="UniProtKB-UniRule"/>
</dbReference>
<keyword evidence="4 7" id="KW-0964">Secreted</keyword>
<dbReference type="GO" id="GO:0016787">
    <property type="term" value="F:hydrolase activity"/>
    <property type="evidence" value="ECO:0007669"/>
    <property type="project" value="UniProtKB-KW"/>
</dbReference>
<dbReference type="Pfam" id="PF00545">
    <property type="entry name" value="Ribonuclease"/>
    <property type="match status" value="1"/>
</dbReference>
<evidence type="ECO:0000256" key="4">
    <source>
        <dbReference type="ARBA" id="ARBA00022525"/>
    </source>
</evidence>
<comment type="subcellular location">
    <subcellularLocation>
        <location evidence="1 7">Secreted</location>
    </subcellularLocation>
</comment>
<dbReference type="EMBL" id="BGOW01000036">
    <property type="protein sequence ID" value="GCB02232.1"/>
    <property type="molecule type" value="Genomic_DNA"/>
</dbReference>
<evidence type="ECO:0000256" key="1">
    <source>
        <dbReference type="ARBA" id="ARBA00004613"/>
    </source>
</evidence>
<dbReference type="RefSeq" id="WP_124705975.1">
    <property type="nucleotide sequence ID" value="NZ_BGOW01000036.1"/>
</dbReference>
<keyword evidence="7" id="KW-0732">Signal</keyword>
<proteinExistence type="inferred from homology"/>
<accession>A0A401JYW9</accession>
<dbReference type="PIRSF" id="PIRSF001013">
    <property type="entry name" value="Barnase"/>
    <property type="match status" value="1"/>
</dbReference>
<evidence type="ECO:0000313" key="9">
    <source>
        <dbReference type="EMBL" id="GCB02232.1"/>
    </source>
</evidence>
<dbReference type="GO" id="GO:0005576">
    <property type="term" value="C:extracellular region"/>
    <property type="evidence" value="ECO:0007669"/>
    <property type="project" value="UniProtKB-SubCell"/>
</dbReference>
<keyword evidence="7" id="KW-0255">Endonuclease</keyword>
<evidence type="ECO:0000256" key="7">
    <source>
        <dbReference type="PIRNR" id="PIRNR001013"/>
    </source>
</evidence>
<dbReference type="GO" id="GO:0004521">
    <property type="term" value="F:RNA endonuclease activity"/>
    <property type="evidence" value="ECO:0007669"/>
    <property type="project" value="UniProtKB-UniRule"/>
</dbReference>
<feature type="signal peptide" evidence="7">
    <location>
        <begin position="1"/>
        <end position="20"/>
    </location>
</feature>
<name>A0A401JYW9_9PROT</name>
<keyword evidence="6 7" id="KW-0378">Hydrolase</keyword>
<feature type="active site" description="Proton donor" evidence="8">
    <location>
        <position position="138"/>
    </location>
</feature>
<evidence type="ECO:0000256" key="5">
    <source>
        <dbReference type="ARBA" id="ARBA00022722"/>
    </source>
</evidence>
<dbReference type="Proteomes" id="UP000286806">
    <property type="component" value="Unassembled WGS sequence"/>
</dbReference>
<protein>
    <recommendedName>
        <fullName evidence="3 7">Ribonuclease</fullName>
        <ecNumber evidence="7">3.1.27.-</ecNumber>
    </recommendedName>
</protein>
<comment type="caution">
    <text evidence="9">The sequence shown here is derived from an EMBL/GenBank/DDBJ whole genome shotgun (WGS) entry which is preliminary data.</text>
</comment>
<gene>
    <name evidence="9" type="ORF">SFMTTN_3054</name>
</gene>
<reference evidence="9 10" key="1">
    <citation type="journal article" date="2019" name="Front. Microbiol.">
        <title>Genomes of Neutrophilic Sulfur-Oxidizing Chemolithoautotrophs Representing 9 Proteobacterial Species From 8 Genera.</title>
        <authorList>
            <person name="Watanabe T."/>
            <person name="Kojima H."/>
            <person name="Umezawa K."/>
            <person name="Hori C."/>
            <person name="Takasuka T.E."/>
            <person name="Kato Y."/>
            <person name="Fukui M."/>
        </authorList>
    </citation>
    <scope>NUCLEOTIDE SEQUENCE [LARGE SCALE GENOMIC DNA]</scope>
    <source>
        <strain evidence="9 10">TTN</strain>
    </source>
</reference>
<feature type="chain" id="PRO_5018825322" description="Ribonuclease" evidence="7">
    <location>
        <begin position="21"/>
        <end position="149"/>
    </location>
</feature>
<evidence type="ECO:0000256" key="2">
    <source>
        <dbReference type="ARBA" id="ARBA00009006"/>
    </source>
</evidence>
<feature type="active site" description="Proton acceptor" evidence="8">
    <location>
        <position position="109"/>
    </location>
</feature>
<dbReference type="InterPro" id="IPR000026">
    <property type="entry name" value="N1-like"/>
</dbReference>
<dbReference type="PRINTS" id="PR00117">
    <property type="entry name" value="BARNASE"/>
</dbReference>
<evidence type="ECO:0000256" key="3">
    <source>
        <dbReference type="ARBA" id="ARBA00022214"/>
    </source>
</evidence>